<dbReference type="Proteomes" id="UP000297839">
    <property type="component" value="Unassembled WGS sequence"/>
</dbReference>
<dbReference type="AlphaFoldDB" id="A0A4Z0BI67"/>
<keyword evidence="1" id="KW-1133">Transmembrane helix</keyword>
<evidence type="ECO:0000313" key="3">
    <source>
        <dbReference type="Proteomes" id="UP000297839"/>
    </source>
</evidence>
<keyword evidence="3" id="KW-1185">Reference proteome</keyword>
<organism evidence="2 3">
    <name type="scientific">Ramlibacter humi</name>
    <dbReference type="NCBI Taxonomy" id="2530451"/>
    <lineage>
        <taxon>Bacteria</taxon>
        <taxon>Pseudomonadati</taxon>
        <taxon>Pseudomonadota</taxon>
        <taxon>Betaproteobacteria</taxon>
        <taxon>Burkholderiales</taxon>
        <taxon>Comamonadaceae</taxon>
        <taxon>Ramlibacter</taxon>
    </lineage>
</organism>
<gene>
    <name evidence="2" type="ORF">EZ216_15680</name>
</gene>
<evidence type="ECO:0000256" key="1">
    <source>
        <dbReference type="SAM" id="Phobius"/>
    </source>
</evidence>
<protein>
    <submittedName>
        <fullName evidence="2">Phage coat protein</fullName>
    </submittedName>
</protein>
<dbReference type="EMBL" id="SMLK01000005">
    <property type="protein sequence ID" value="TFY99002.1"/>
    <property type="molecule type" value="Genomic_DNA"/>
</dbReference>
<feature type="transmembrane region" description="Helical" evidence="1">
    <location>
        <begin position="49"/>
        <end position="69"/>
    </location>
</feature>
<keyword evidence="2" id="KW-0946">Virion</keyword>
<sequence length="83" mass="8424">MLCVDVDPTTAAVVVVGEASSCSTPYVVLRPAEVDALASSSASPFRLTLAEGSAVSVAILGVWATAWAFKALSRALKAGDPET</sequence>
<evidence type="ECO:0000313" key="2">
    <source>
        <dbReference type="EMBL" id="TFY99002.1"/>
    </source>
</evidence>
<proteinExistence type="predicted"/>
<comment type="caution">
    <text evidence="2">The sequence shown here is derived from an EMBL/GenBank/DDBJ whole genome shotgun (WGS) entry which is preliminary data.</text>
</comment>
<dbReference type="OrthoDB" id="8909592at2"/>
<reference evidence="2 3" key="1">
    <citation type="submission" date="2019-03" db="EMBL/GenBank/DDBJ databases">
        <title>Ramlibacter sp. 18x22-1, whole genome shotgun sequence.</title>
        <authorList>
            <person name="Zhang X."/>
            <person name="Feng G."/>
            <person name="Zhu H."/>
        </authorList>
    </citation>
    <scope>NUCLEOTIDE SEQUENCE [LARGE SCALE GENOMIC DNA]</scope>
    <source>
        <strain evidence="2 3">18x22-1</strain>
    </source>
</reference>
<keyword evidence="2" id="KW-0167">Capsid protein</keyword>
<accession>A0A4Z0BI67</accession>
<keyword evidence="1" id="KW-0812">Transmembrane</keyword>
<name>A0A4Z0BI67_9BURK</name>
<keyword evidence="1" id="KW-0472">Membrane</keyword>